<gene>
    <name evidence="2" type="ORF">FE782_11205</name>
</gene>
<name>A0A5R9GL70_9BACL</name>
<accession>A0A5R9GL70</accession>
<organism evidence="2 3">
    <name type="scientific">Paenibacillus antri</name>
    <dbReference type="NCBI Taxonomy" id="2582848"/>
    <lineage>
        <taxon>Bacteria</taxon>
        <taxon>Bacillati</taxon>
        <taxon>Bacillota</taxon>
        <taxon>Bacilli</taxon>
        <taxon>Bacillales</taxon>
        <taxon>Paenibacillaceae</taxon>
        <taxon>Paenibacillus</taxon>
    </lineage>
</organism>
<evidence type="ECO:0000313" key="2">
    <source>
        <dbReference type="EMBL" id="TLS52515.1"/>
    </source>
</evidence>
<comment type="caution">
    <text evidence="2">The sequence shown here is derived from an EMBL/GenBank/DDBJ whole genome shotgun (WGS) entry which is preliminary data.</text>
</comment>
<dbReference type="InterPro" id="IPR029063">
    <property type="entry name" value="SAM-dependent_MTases_sf"/>
</dbReference>
<dbReference type="Gene3D" id="3.40.50.150">
    <property type="entry name" value="Vaccinia Virus protein VP39"/>
    <property type="match status" value="1"/>
</dbReference>
<keyword evidence="2" id="KW-0489">Methyltransferase</keyword>
<dbReference type="InterPro" id="IPR013216">
    <property type="entry name" value="Methyltransf_11"/>
</dbReference>
<keyword evidence="2" id="KW-0808">Transferase</keyword>
<reference evidence="2 3" key="1">
    <citation type="submission" date="2019-05" db="EMBL/GenBank/DDBJ databases">
        <authorList>
            <person name="Narsing Rao M.P."/>
            <person name="Li W.J."/>
        </authorList>
    </citation>
    <scope>NUCLEOTIDE SEQUENCE [LARGE SCALE GENOMIC DNA]</scope>
    <source>
        <strain evidence="2 3">SYSU_K30003</strain>
    </source>
</reference>
<feature type="domain" description="Methyltransferase type 11" evidence="1">
    <location>
        <begin position="45"/>
        <end position="138"/>
    </location>
</feature>
<dbReference type="GO" id="GO:0032259">
    <property type="term" value="P:methylation"/>
    <property type="evidence" value="ECO:0007669"/>
    <property type="project" value="UniProtKB-KW"/>
</dbReference>
<dbReference type="EMBL" id="VCIW01000005">
    <property type="protein sequence ID" value="TLS52515.1"/>
    <property type="molecule type" value="Genomic_DNA"/>
</dbReference>
<proteinExistence type="predicted"/>
<dbReference type="AlphaFoldDB" id="A0A5R9GL70"/>
<keyword evidence="3" id="KW-1185">Reference proteome</keyword>
<dbReference type="PANTHER" id="PTHR43591">
    <property type="entry name" value="METHYLTRANSFERASE"/>
    <property type="match status" value="1"/>
</dbReference>
<dbReference type="GO" id="GO:0008757">
    <property type="term" value="F:S-adenosylmethionine-dependent methyltransferase activity"/>
    <property type="evidence" value="ECO:0007669"/>
    <property type="project" value="InterPro"/>
</dbReference>
<evidence type="ECO:0000313" key="3">
    <source>
        <dbReference type="Proteomes" id="UP000309676"/>
    </source>
</evidence>
<dbReference type="Proteomes" id="UP000309676">
    <property type="component" value="Unassembled WGS sequence"/>
</dbReference>
<evidence type="ECO:0000259" key="1">
    <source>
        <dbReference type="Pfam" id="PF08241"/>
    </source>
</evidence>
<protein>
    <submittedName>
        <fullName evidence="2">Class I SAM-dependent methyltransferase</fullName>
    </submittedName>
</protein>
<dbReference type="RefSeq" id="WP_138194171.1">
    <property type="nucleotide sequence ID" value="NZ_VCIW01000005.1"/>
</dbReference>
<dbReference type="SUPFAM" id="SSF53335">
    <property type="entry name" value="S-adenosyl-L-methionine-dependent methyltransferases"/>
    <property type="match status" value="1"/>
</dbReference>
<dbReference type="Pfam" id="PF08241">
    <property type="entry name" value="Methyltransf_11"/>
    <property type="match status" value="1"/>
</dbReference>
<dbReference type="CDD" id="cd02440">
    <property type="entry name" value="AdoMet_MTases"/>
    <property type="match status" value="1"/>
</dbReference>
<sequence>MELNKLEFKLMNNPVRRWLQKNIEFKAFNEFLNKHNITLEGKAILDAGCGSGYSTNLIHQTYAPSELLGIDLMPSQISRAKINYPHINFEVGNVLQTNLPPGKFDAIFVFGILHHIPDWRQAVTELHRVLKPGGVCLIEDLNKDTSHFFATYLKLDHPPEAYFSWEQFTDSLEATGFTILNQKRIFTNGIGSFLCLKSS</sequence>
<dbReference type="OrthoDB" id="9791837at2"/>